<keyword evidence="6" id="KW-1185">Reference proteome</keyword>
<evidence type="ECO:0000259" key="4">
    <source>
        <dbReference type="Pfam" id="PF14689"/>
    </source>
</evidence>
<dbReference type="EMBL" id="JAGGLT010000025">
    <property type="protein sequence ID" value="MBP2072653.1"/>
    <property type="molecule type" value="Genomic_DNA"/>
</dbReference>
<protein>
    <submittedName>
        <fullName evidence="5">Sensor histidine kinase regulating citrate/malate metabolism</fullName>
    </submittedName>
</protein>
<dbReference type="GO" id="GO:0016301">
    <property type="term" value="F:kinase activity"/>
    <property type="evidence" value="ECO:0007669"/>
    <property type="project" value="UniProtKB-KW"/>
</dbReference>
<reference evidence="5" key="1">
    <citation type="submission" date="2021-03" db="EMBL/GenBank/DDBJ databases">
        <title>Genomic Encyclopedia of Type Strains, Phase IV (KMG-IV): sequencing the most valuable type-strain genomes for metagenomic binning, comparative biology and taxonomic classification.</title>
        <authorList>
            <person name="Goeker M."/>
        </authorList>
    </citation>
    <scope>NUCLEOTIDE SEQUENCE</scope>
    <source>
        <strain evidence="5">DSM 101588</strain>
    </source>
</reference>
<proteinExistence type="predicted"/>
<evidence type="ECO:0000256" key="3">
    <source>
        <dbReference type="ARBA" id="ARBA00022777"/>
    </source>
</evidence>
<dbReference type="InterPro" id="IPR016120">
    <property type="entry name" value="Sig_transdc_His_kin_SpoOB"/>
</dbReference>
<dbReference type="RefSeq" id="WP_209454388.1">
    <property type="nucleotide sequence ID" value="NZ_JAGGLT010000025.1"/>
</dbReference>
<sequence length="75" mass="9037">MTKDDEEYLVRYINLKRHEYINDLQVLLGYAQLGKTDKIFEYIQKVIDKSNDERTVFNSGMDNIMKYIKNKIEDK</sequence>
<name>A0ABS4NI02_9THEO</name>
<evidence type="ECO:0000256" key="1">
    <source>
        <dbReference type="ARBA" id="ARBA00022553"/>
    </source>
</evidence>
<evidence type="ECO:0000313" key="6">
    <source>
        <dbReference type="Proteomes" id="UP001166402"/>
    </source>
</evidence>
<gene>
    <name evidence="5" type="ORF">J2Z80_002195</name>
</gene>
<keyword evidence="3 5" id="KW-0418">Kinase</keyword>
<dbReference type="Proteomes" id="UP001166402">
    <property type="component" value="Unassembled WGS sequence"/>
</dbReference>
<keyword evidence="1" id="KW-0597">Phosphoprotein</keyword>
<dbReference type="SUPFAM" id="SSF55890">
    <property type="entry name" value="Sporulation response regulatory protein Spo0B"/>
    <property type="match status" value="1"/>
</dbReference>
<evidence type="ECO:0000313" key="5">
    <source>
        <dbReference type="EMBL" id="MBP2072653.1"/>
    </source>
</evidence>
<dbReference type="Gene3D" id="1.10.287.130">
    <property type="match status" value="1"/>
</dbReference>
<organism evidence="5 6">
    <name type="scientific">Thermoanaerobacterium butyriciformans</name>
    <dbReference type="NCBI Taxonomy" id="1702242"/>
    <lineage>
        <taxon>Bacteria</taxon>
        <taxon>Bacillati</taxon>
        <taxon>Bacillota</taxon>
        <taxon>Clostridia</taxon>
        <taxon>Thermoanaerobacterales</taxon>
        <taxon>Thermoanaerobacteraceae</taxon>
        <taxon>Thermoanaerobacterium</taxon>
    </lineage>
</organism>
<dbReference type="Pfam" id="PF14689">
    <property type="entry name" value="SPOB_a"/>
    <property type="match status" value="1"/>
</dbReference>
<accession>A0ABS4NI02</accession>
<evidence type="ECO:0000256" key="2">
    <source>
        <dbReference type="ARBA" id="ARBA00022679"/>
    </source>
</evidence>
<dbReference type="InterPro" id="IPR039506">
    <property type="entry name" value="SPOB_a"/>
</dbReference>
<feature type="domain" description="SpoOB alpha-helical" evidence="4">
    <location>
        <begin position="7"/>
        <end position="58"/>
    </location>
</feature>
<keyword evidence="2" id="KW-0808">Transferase</keyword>
<comment type="caution">
    <text evidence="5">The sequence shown here is derived from an EMBL/GenBank/DDBJ whole genome shotgun (WGS) entry which is preliminary data.</text>
</comment>